<dbReference type="PANTHER" id="PTHR43304">
    <property type="entry name" value="PHYTOCHROME-LIKE PROTEIN CPH1"/>
    <property type="match status" value="1"/>
</dbReference>
<dbReference type="InterPro" id="IPR052162">
    <property type="entry name" value="Sensor_kinase/Photoreceptor"/>
</dbReference>
<dbReference type="InterPro" id="IPR036097">
    <property type="entry name" value="HisK_dim/P_sf"/>
</dbReference>
<dbReference type="CDD" id="cd00130">
    <property type="entry name" value="PAS"/>
    <property type="match status" value="1"/>
</dbReference>
<dbReference type="CDD" id="cd00082">
    <property type="entry name" value="HisKA"/>
    <property type="match status" value="1"/>
</dbReference>
<accession>A0AA48RD96</accession>
<dbReference type="InterPro" id="IPR035965">
    <property type="entry name" value="PAS-like_dom_sf"/>
</dbReference>
<keyword evidence="5" id="KW-0418">Kinase</keyword>
<dbReference type="EMBL" id="OY288114">
    <property type="protein sequence ID" value="CAJ0867992.1"/>
    <property type="molecule type" value="Genomic_DNA"/>
</dbReference>
<proteinExistence type="predicted"/>
<gene>
    <name evidence="7" type="ORF">AMST5_02005</name>
</gene>
<protein>
    <recommendedName>
        <fullName evidence="2">histidine kinase</fullName>
        <ecNumber evidence="2">2.7.13.3</ecNumber>
    </recommendedName>
</protein>
<comment type="catalytic activity">
    <reaction evidence="1">
        <text>ATP + protein L-histidine = ADP + protein N-phospho-L-histidine.</text>
        <dbReference type="EC" id="2.7.13.3"/>
    </reaction>
</comment>
<dbReference type="SUPFAM" id="SSF55785">
    <property type="entry name" value="PYP-like sensor domain (PAS domain)"/>
    <property type="match status" value="1"/>
</dbReference>
<dbReference type="EC" id="2.7.13.3" evidence="2"/>
<evidence type="ECO:0000256" key="4">
    <source>
        <dbReference type="ARBA" id="ARBA00022679"/>
    </source>
</evidence>
<evidence type="ECO:0000256" key="1">
    <source>
        <dbReference type="ARBA" id="ARBA00000085"/>
    </source>
</evidence>
<name>A0AA48RD96_9ZZZZ</name>
<feature type="domain" description="PAS" evidence="6">
    <location>
        <begin position="4"/>
        <end position="50"/>
    </location>
</feature>
<dbReference type="SMART" id="SM00091">
    <property type="entry name" value="PAS"/>
    <property type="match status" value="1"/>
</dbReference>
<dbReference type="Pfam" id="PF13426">
    <property type="entry name" value="PAS_9"/>
    <property type="match status" value="1"/>
</dbReference>
<dbReference type="PROSITE" id="PS50112">
    <property type="entry name" value="PAS"/>
    <property type="match status" value="1"/>
</dbReference>
<evidence type="ECO:0000259" key="6">
    <source>
        <dbReference type="PROSITE" id="PS50112"/>
    </source>
</evidence>
<dbReference type="InterPro" id="IPR000014">
    <property type="entry name" value="PAS"/>
</dbReference>
<dbReference type="PANTHER" id="PTHR43304:SF1">
    <property type="entry name" value="PAC DOMAIN-CONTAINING PROTEIN"/>
    <property type="match status" value="1"/>
</dbReference>
<evidence type="ECO:0000313" key="7">
    <source>
        <dbReference type="EMBL" id="CAJ0867992.1"/>
    </source>
</evidence>
<evidence type="ECO:0000256" key="5">
    <source>
        <dbReference type="ARBA" id="ARBA00022777"/>
    </source>
</evidence>
<reference evidence="7" key="1">
    <citation type="submission" date="2023-07" db="EMBL/GenBank/DDBJ databases">
        <authorList>
            <person name="Pelsma A.J. K."/>
        </authorList>
    </citation>
    <scope>NUCLEOTIDE SEQUENCE</scope>
</reference>
<dbReference type="InterPro" id="IPR003661">
    <property type="entry name" value="HisK_dim/P_dom"/>
</dbReference>
<dbReference type="NCBIfam" id="TIGR00229">
    <property type="entry name" value="sensory_box"/>
    <property type="match status" value="1"/>
</dbReference>
<keyword evidence="3" id="KW-0597">Phosphoprotein</keyword>
<evidence type="ECO:0000256" key="3">
    <source>
        <dbReference type="ARBA" id="ARBA00022553"/>
    </source>
</evidence>
<sequence length="221" mass="24511">MDTGYSWLALLIESSFASRLLINRDNNIVFANRAAHGLFGYSHGELVGKSIDVIFASRKDRETAIPRMPLFSPRMVGDDHEIKGLTKSGAELLLRVGTAPIDTLSDSFLSVTIFDVTAFKQKEQEILLRVRQLEEGNKRVSKFAHLVAHELRNDLLEILSVSSKLRTTLTESRQKEAAEACALMHDLASRACDLVGDLLEYSQETSSVLSVQNAHPDKPST</sequence>
<dbReference type="Gene3D" id="1.10.287.130">
    <property type="match status" value="1"/>
</dbReference>
<dbReference type="GO" id="GO:0000155">
    <property type="term" value="F:phosphorelay sensor kinase activity"/>
    <property type="evidence" value="ECO:0007669"/>
    <property type="project" value="InterPro"/>
</dbReference>
<dbReference type="Gene3D" id="3.30.450.20">
    <property type="entry name" value="PAS domain"/>
    <property type="match status" value="1"/>
</dbReference>
<organism evidence="7">
    <name type="scientific">freshwater sediment metagenome</name>
    <dbReference type="NCBI Taxonomy" id="556182"/>
    <lineage>
        <taxon>unclassified sequences</taxon>
        <taxon>metagenomes</taxon>
        <taxon>ecological metagenomes</taxon>
    </lineage>
</organism>
<keyword evidence="4" id="KW-0808">Transferase</keyword>
<dbReference type="SUPFAM" id="SSF47384">
    <property type="entry name" value="Homodimeric domain of signal transducing histidine kinase"/>
    <property type="match status" value="1"/>
</dbReference>
<evidence type="ECO:0000256" key="2">
    <source>
        <dbReference type="ARBA" id="ARBA00012438"/>
    </source>
</evidence>
<dbReference type="AlphaFoldDB" id="A0AA48RD96"/>